<name>A0AAD1SSF5_PELCU</name>
<protein>
    <submittedName>
        <fullName evidence="1">Uncharacterized protein</fullName>
    </submittedName>
</protein>
<proteinExistence type="predicted"/>
<accession>A0AAD1SSF5</accession>
<dbReference type="AlphaFoldDB" id="A0AAD1SSF5"/>
<reference evidence="1" key="1">
    <citation type="submission" date="2022-03" db="EMBL/GenBank/DDBJ databases">
        <authorList>
            <person name="Alioto T."/>
            <person name="Alioto T."/>
            <person name="Gomez Garrido J."/>
        </authorList>
    </citation>
    <scope>NUCLEOTIDE SEQUENCE</scope>
</reference>
<dbReference type="EMBL" id="OW240919">
    <property type="protein sequence ID" value="CAH2310945.1"/>
    <property type="molecule type" value="Genomic_DNA"/>
</dbReference>
<evidence type="ECO:0000313" key="1">
    <source>
        <dbReference type="EMBL" id="CAH2310945.1"/>
    </source>
</evidence>
<keyword evidence="2" id="KW-1185">Reference proteome</keyword>
<organism evidence="1 2">
    <name type="scientific">Pelobates cultripes</name>
    <name type="common">Western spadefoot toad</name>
    <dbReference type="NCBI Taxonomy" id="61616"/>
    <lineage>
        <taxon>Eukaryota</taxon>
        <taxon>Metazoa</taxon>
        <taxon>Chordata</taxon>
        <taxon>Craniata</taxon>
        <taxon>Vertebrata</taxon>
        <taxon>Euteleostomi</taxon>
        <taxon>Amphibia</taxon>
        <taxon>Batrachia</taxon>
        <taxon>Anura</taxon>
        <taxon>Pelobatoidea</taxon>
        <taxon>Pelobatidae</taxon>
        <taxon>Pelobates</taxon>
    </lineage>
</organism>
<sequence>MVSKARKLIHDKSRWESKMKKSQSVMTVTAEDDVNQNAKGFSDCCLSKSYSSYGYNLGIDLWKGRRFCPGALQLPPLHQRQTRRAKTPDYMRRPTTLPLLPLPRIAVTPVESG</sequence>
<evidence type="ECO:0000313" key="2">
    <source>
        <dbReference type="Proteomes" id="UP001295444"/>
    </source>
</evidence>
<dbReference type="Proteomes" id="UP001295444">
    <property type="component" value="Chromosome 08"/>
</dbReference>
<gene>
    <name evidence="1" type="ORF">PECUL_23A017724</name>
</gene>